<dbReference type="PANTHER" id="PTHR43537">
    <property type="entry name" value="TRANSCRIPTIONAL REGULATOR, GNTR FAMILY"/>
    <property type="match status" value="1"/>
</dbReference>
<dbReference type="RefSeq" id="WP_121191478.1">
    <property type="nucleotide sequence ID" value="NZ_RBWV01000001.1"/>
</dbReference>
<evidence type="ECO:0000313" key="6">
    <source>
        <dbReference type="Proteomes" id="UP000281955"/>
    </source>
</evidence>
<protein>
    <submittedName>
        <fullName evidence="5">DNA-binding FadR family transcriptional regulator</fullName>
    </submittedName>
</protein>
<dbReference type="CDD" id="cd07377">
    <property type="entry name" value="WHTH_GntR"/>
    <property type="match status" value="1"/>
</dbReference>
<name>A0A420XVS1_9ACTN</name>
<proteinExistence type="predicted"/>
<dbReference type="PRINTS" id="PR00035">
    <property type="entry name" value="HTHGNTR"/>
</dbReference>
<evidence type="ECO:0000313" key="5">
    <source>
        <dbReference type="EMBL" id="RKS84310.1"/>
    </source>
</evidence>
<dbReference type="InterPro" id="IPR036388">
    <property type="entry name" value="WH-like_DNA-bd_sf"/>
</dbReference>
<dbReference type="GO" id="GO:0003700">
    <property type="term" value="F:DNA-binding transcription factor activity"/>
    <property type="evidence" value="ECO:0007669"/>
    <property type="project" value="InterPro"/>
</dbReference>
<organism evidence="5 6">
    <name type="scientific">Motilibacter peucedani</name>
    <dbReference type="NCBI Taxonomy" id="598650"/>
    <lineage>
        <taxon>Bacteria</taxon>
        <taxon>Bacillati</taxon>
        <taxon>Actinomycetota</taxon>
        <taxon>Actinomycetes</taxon>
        <taxon>Motilibacterales</taxon>
        <taxon>Motilibacteraceae</taxon>
        <taxon>Motilibacter</taxon>
    </lineage>
</organism>
<keyword evidence="6" id="KW-1185">Reference proteome</keyword>
<gene>
    <name evidence="5" type="ORF">CLV35_0127</name>
</gene>
<dbReference type="InterPro" id="IPR036390">
    <property type="entry name" value="WH_DNA-bd_sf"/>
</dbReference>
<dbReference type="Proteomes" id="UP000281955">
    <property type="component" value="Unassembled WGS sequence"/>
</dbReference>
<dbReference type="InterPro" id="IPR011711">
    <property type="entry name" value="GntR_C"/>
</dbReference>
<dbReference type="Pfam" id="PF00392">
    <property type="entry name" value="GntR"/>
    <property type="match status" value="1"/>
</dbReference>
<dbReference type="SMART" id="SM00345">
    <property type="entry name" value="HTH_GNTR"/>
    <property type="match status" value="1"/>
</dbReference>
<sequence>MLRRNPLAEQAAEHLLQEIRSGRWPVGSRLPSEAVLSEQLGVGRSTVREAVKALAGRQLVESRQGAGVFVVSTEPAADWQGSVRSAEVREVVEVREAIEVQAARLAATRRDRRDLTQLRRALAERRRAAEQEDDEAYVDADIAFHRSVVVAAHNELLLQLFDSCEARVRAAMLAHLAHGQQHRTAEDRAAHAAVVDAVRRRHEGDAVARASGHLRRLRDAAGEGVGTS</sequence>
<dbReference type="SMART" id="SM00895">
    <property type="entry name" value="FCD"/>
    <property type="match status" value="1"/>
</dbReference>
<keyword evidence="2 5" id="KW-0238">DNA-binding</keyword>
<dbReference type="InParanoid" id="A0A420XVS1"/>
<dbReference type="EMBL" id="RBWV01000001">
    <property type="protein sequence ID" value="RKS84310.1"/>
    <property type="molecule type" value="Genomic_DNA"/>
</dbReference>
<dbReference type="SUPFAM" id="SSF48008">
    <property type="entry name" value="GntR ligand-binding domain-like"/>
    <property type="match status" value="1"/>
</dbReference>
<dbReference type="InterPro" id="IPR000524">
    <property type="entry name" value="Tscrpt_reg_HTH_GntR"/>
</dbReference>
<dbReference type="FunCoup" id="A0A420XVS1">
    <property type="interactions" value="13"/>
</dbReference>
<dbReference type="Pfam" id="PF07729">
    <property type="entry name" value="FCD"/>
    <property type="match status" value="1"/>
</dbReference>
<dbReference type="OrthoDB" id="3575876at2"/>
<dbReference type="GO" id="GO:0003677">
    <property type="term" value="F:DNA binding"/>
    <property type="evidence" value="ECO:0007669"/>
    <property type="project" value="UniProtKB-KW"/>
</dbReference>
<dbReference type="InterPro" id="IPR008920">
    <property type="entry name" value="TF_FadR/GntR_C"/>
</dbReference>
<dbReference type="Gene3D" id="1.10.10.10">
    <property type="entry name" value="Winged helix-like DNA-binding domain superfamily/Winged helix DNA-binding domain"/>
    <property type="match status" value="1"/>
</dbReference>
<evidence type="ECO:0000259" key="4">
    <source>
        <dbReference type="PROSITE" id="PS50949"/>
    </source>
</evidence>
<evidence type="ECO:0000256" key="1">
    <source>
        <dbReference type="ARBA" id="ARBA00023015"/>
    </source>
</evidence>
<accession>A0A420XVS1</accession>
<evidence type="ECO:0000256" key="3">
    <source>
        <dbReference type="ARBA" id="ARBA00023163"/>
    </source>
</evidence>
<keyword evidence="3" id="KW-0804">Transcription</keyword>
<feature type="domain" description="HTH gntR-type" evidence="4">
    <location>
        <begin position="5"/>
        <end position="73"/>
    </location>
</feature>
<dbReference type="SUPFAM" id="SSF46785">
    <property type="entry name" value="Winged helix' DNA-binding domain"/>
    <property type="match status" value="1"/>
</dbReference>
<dbReference type="AlphaFoldDB" id="A0A420XVS1"/>
<keyword evidence="1" id="KW-0805">Transcription regulation</keyword>
<dbReference type="Gene3D" id="1.20.120.530">
    <property type="entry name" value="GntR ligand-binding domain-like"/>
    <property type="match status" value="1"/>
</dbReference>
<evidence type="ECO:0000256" key="2">
    <source>
        <dbReference type="ARBA" id="ARBA00023125"/>
    </source>
</evidence>
<reference evidence="5 6" key="1">
    <citation type="submission" date="2018-10" db="EMBL/GenBank/DDBJ databases">
        <title>Genomic Encyclopedia of Archaeal and Bacterial Type Strains, Phase II (KMG-II): from individual species to whole genera.</title>
        <authorList>
            <person name="Goeker M."/>
        </authorList>
    </citation>
    <scope>NUCLEOTIDE SEQUENCE [LARGE SCALE GENOMIC DNA]</scope>
    <source>
        <strain evidence="5 6">RP-AC37</strain>
    </source>
</reference>
<dbReference type="PANTHER" id="PTHR43537:SF47">
    <property type="entry name" value="REGULATORY PROTEIN GNTR HTH"/>
    <property type="match status" value="1"/>
</dbReference>
<comment type="caution">
    <text evidence="5">The sequence shown here is derived from an EMBL/GenBank/DDBJ whole genome shotgun (WGS) entry which is preliminary data.</text>
</comment>
<dbReference type="PROSITE" id="PS50949">
    <property type="entry name" value="HTH_GNTR"/>
    <property type="match status" value="1"/>
</dbReference>